<dbReference type="OrthoDB" id="9797736at2"/>
<feature type="chain" id="PRO_5007280440" evidence="1">
    <location>
        <begin position="20"/>
        <end position="282"/>
    </location>
</feature>
<proteinExistence type="predicted"/>
<dbReference type="InterPro" id="IPR002491">
    <property type="entry name" value="ABC_transptr_periplasmic_BD"/>
</dbReference>
<sequence precursor="true">MKITLLAVALAAISLGACNANKQEAAAGLADSIKIVSLSGSISEVLAGAGLEKNIVGTDITSNYPEGLKAKPKVGHNRNINAEGILALQPGLVIGIKKDFSPALEAQFKTAGVKLLLVDQEFSVKGTKELIHTLTDSLHVKTKGDSLIKILDQDLAKVKPAVSKPKVLFIYARGTGTMMVGGTGTQVEKAIVLAGGQNAVTEFADYKPLTAEALVKANPDVILLFDSGLKSLGGAEGVSKIQGIKETNAGKNKKIISMDGELLGSFGPRLGIAIQELATKIN</sequence>
<dbReference type="SUPFAM" id="SSF53807">
    <property type="entry name" value="Helical backbone' metal receptor"/>
    <property type="match status" value="1"/>
</dbReference>
<organism evidence="3 4">
    <name type="scientific">Pedobacter cryoconitis</name>
    <dbReference type="NCBI Taxonomy" id="188932"/>
    <lineage>
        <taxon>Bacteria</taxon>
        <taxon>Pseudomonadati</taxon>
        <taxon>Bacteroidota</taxon>
        <taxon>Sphingobacteriia</taxon>
        <taxon>Sphingobacteriales</taxon>
        <taxon>Sphingobacteriaceae</taxon>
        <taxon>Pedobacter</taxon>
    </lineage>
</organism>
<gene>
    <name evidence="3" type="ORF">AY601_2346</name>
</gene>
<reference evidence="3 4" key="1">
    <citation type="submission" date="2016-03" db="EMBL/GenBank/DDBJ databases">
        <title>Complete genome sequence of Pedobacter cryoconitis PAMC 27485.</title>
        <authorList>
            <person name="Lee J."/>
            <person name="Kim O.-S."/>
        </authorList>
    </citation>
    <scope>NUCLEOTIDE SEQUENCE [LARGE SCALE GENOMIC DNA]</scope>
    <source>
        <strain evidence="3 4">PAMC 27485</strain>
    </source>
</reference>
<accession>A0A127VDH6</accession>
<dbReference type="InterPro" id="IPR050902">
    <property type="entry name" value="ABC_Transporter_SBP"/>
</dbReference>
<evidence type="ECO:0000313" key="3">
    <source>
        <dbReference type="EMBL" id="AMP99240.1"/>
    </source>
</evidence>
<feature type="signal peptide" evidence="1">
    <location>
        <begin position="1"/>
        <end position="19"/>
    </location>
</feature>
<keyword evidence="1" id="KW-0732">Signal</keyword>
<name>A0A127VDH6_9SPHI</name>
<dbReference type="PANTHER" id="PTHR30535:SF4">
    <property type="entry name" value="HEMIN-BINDING PERIPLASMIC PROTEIN HMUT"/>
    <property type="match status" value="1"/>
</dbReference>
<dbReference type="PANTHER" id="PTHR30535">
    <property type="entry name" value="VITAMIN B12-BINDING PROTEIN"/>
    <property type="match status" value="1"/>
</dbReference>
<dbReference type="PATRIC" id="fig|188932.3.peg.2455"/>
<dbReference type="KEGG" id="pcm:AY601_2346"/>
<dbReference type="Proteomes" id="UP000071561">
    <property type="component" value="Chromosome"/>
</dbReference>
<dbReference type="PROSITE" id="PS50983">
    <property type="entry name" value="FE_B12_PBP"/>
    <property type="match status" value="1"/>
</dbReference>
<dbReference type="Gene3D" id="3.40.50.1980">
    <property type="entry name" value="Nitrogenase molybdenum iron protein domain"/>
    <property type="match status" value="2"/>
</dbReference>
<protein>
    <submittedName>
        <fullName evidence="3">ABC transporter substrate-binding protein</fullName>
    </submittedName>
</protein>
<dbReference type="Pfam" id="PF01497">
    <property type="entry name" value="Peripla_BP_2"/>
    <property type="match status" value="1"/>
</dbReference>
<dbReference type="AlphaFoldDB" id="A0A127VDH6"/>
<evidence type="ECO:0000313" key="4">
    <source>
        <dbReference type="Proteomes" id="UP000071561"/>
    </source>
</evidence>
<keyword evidence="4" id="KW-1185">Reference proteome</keyword>
<dbReference type="EMBL" id="CP014504">
    <property type="protein sequence ID" value="AMP99240.1"/>
    <property type="molecule type" value="Genomic_DNA"/>
</dbReference>
<evidence type="ECO:0000259" key="2">
    <source>
        <dbReference type="PROSITE" id="PS50983"/>
    </source>
</evidence>
<feature type="domain" description="Fe/B12 periplasmic-binding" evidence="2">
    <location>
        <begin position="34"/>
        <end position="282"/>
    </location>
</feature>
<dbReference type="RefSeq" id="WP_084359218.1">
    <property type="nucleotide sequence ID" value="NZ_CP014504.1"/>
</dbReference>
<evidence type="ECO:0000256" key="1">
    <source>
        <dbReference type="SAM" id="SignalP"/>
    </source>
</evidence>
<dbReference type="PROSITE" id="PS51257">
    <property type="entry name" value="PROKAR_LIPOPROTEIN"/>
    <property type="match status" value="1"/>
</dbReference>